<evidence type="ECO:0000313" key="3">
    <source>
        <dbReference type="RefSeq" id="XP_019096489.1"/>
    </source>
</evidence>
<dbReference type="PANTHER" id="PTHR16266">
    <property type="entry name" value="WD REPEAT DOMAIN 9"/>
    <property type="match status" value="1"/>
</dbReference>
<feature type="repeat" description="WD" evidence="1">
    <location>
        <begin position="149"/>
        <end position="190"/>
    </location>
</feature>
<dbReference type="SUPFAM" id="SSF50978">
    <property type="entry name" value="WD40 repeat-like"/>
    <property type="match status" value="1"/>
</dbReference>
<evidence type="ECO:0000256" key="1">
    <source>
        <dbReference type="PROSITE-ProRule" id="PRU00221"/>
    </source>
</evidence>
<proteinExistence type="predicted"/>
<reference evidence="3" key="2">
    <citation type="submission" date="2025-08" db="UniProtKB">
        <authorList>
            <consortium name="RefSeq"/>
        </authorList>
    </citation>
    <scope>IDENTIFICATION</scope>
    <source>
        <tissue evidence="3">Leaf</tissue>
    </source>
</reference>
<dbReference type="PROSITE" id="PS50082">
    <property type="entry name" value="WD_REPEATS_2"/>
    <property type="match status" value="2"/>
</dbReference>
<evidence type="ECO:0000313" key="2">
    <source>
        <dbReference type="Proteomes" id="UP000694864"/>
    </source>
</evidence>
<feature type="repeat" description="WD" evidence="1">
    <location>
        <begin position="122"/>
        <end position="148"/>
    </location>
</feature>
<dbReference type="Pfam" id="PF00400">
    <property type="entry name" value="WD40"/>
    <property type="match status" value="2"/>
</dbReference>
<reference evidence="2" key="1">
    <citation type="journal article" date="2014" name="Nat. Commun.">
        <title>The emerging biofuel crop Camelina sativa retains a highly undifferentiated hexaploid genome structure.</title>
        <authorList>
            <person name="Kagale S."/>
            <person name="Koh C."/>
            <person name="Nixon J."/>
            <person name="Bollina V."/>
            <person name="Clarke W.E."/>
            <person name="Tuteja R."/>
            <person name="Spillane C."/>
            <person name="Robinson S.J."/>
            <person name="Links M.G."/>
            <person name="Clarke C."/>
            <person name="Higgins E.E."/>
            <person name="Huebert T."/>
            <person name="Sharpe A.G."/>
            <person name="Parkin I.A."/>
        </authorList>
    </citation>
    <scope>NUCLEOTIDE SEQUENCE [LARGE SCALE GENOMIC DNA]</scope>
    <source>
        <strain evidence="2">cv. DH55</strain>
    </source>
</reference>
<dbReference type="InterPro" id="IPR001680">
    <property type="entry name" value="WD40_rpt"/>
</dbReference>
<dbReference type="InterPro" id="IPR052060">
    <property type="entry name" value="Bromo_WD_repeat"/>
</dbReference>
<dbReference type="GeneID" id="109130866"/>
<keyword evidence="1" id="KW-0853">WD repeat</keyword>
<dbReference type="Proteomes" id="UP000694864">
    <property type="component" value="Chromosome 19"/>
</dbReference>
<keyword evidence="2" id="KW-1185">Reference proteome</keyword>
<sequence>MSQLMQNISLPFIEEIIEEDIICNLDSRTKADAVSPHLTNSDSSILEASPNMAPTADHDDDVHKSAESRVSFPMEHLDFSRKLPNHSQDDKEIVGSDLKAPPIGMHWTNMHVDQVHAIFDCSGRYVITGSDDRLVKIWSMDIADWLATCRGHEDVITDLVVNSNSTFIASASKDCVIRVWRLPDGLPVSVLYEHTGTVTFSPKPGSPYQLLS</sequence>
<dbReference type="RefSeq" id="XP_019096489.1">
    <property type="nucleotide sequence ID" value="XM_019240944.1"/>
</dbReference>
<accession>A0ABM1RBV1</accession>
<name>A0ABM1RBV1_CAMSA</name>
<dbReference type="PANTHER" id="PTHR16266:SF17">
    <property type="entry name" value="BRWD3"/>
    <property type="match status" value="1"/>
</dbReference>
<dbReference type="InterPro" id="IPR036322">
    <property type="entry name" value="WD40_repeat_dom_sf"/>
</dbReference>
<gene>
    <name evidence="3" type="primary">LOC109130866</name>
</gene>
<protein>
    <submittedName>
        <fullName evidence="3">Lissencephaly-1 homolog</fullName>
    </submittedName>
</protein>
<dbReference type="Gene3D" id="2.130.10.10">
    <property type="entry name" value="YVTN repeat-like/Quinoprotein amine dehydrogenase"/>
    <property type="match status" value="1"/>
</dbReference>
<dbReference type="SMART" id="SM00320">
    <property type="entry name" value="WD40"/>
    <property type="match status" value="2"/>
</dbReference>
<organism evidence="2 3">
    <name type="scientific">Camelina sativa</name>
    <name type="common">False flax</name>
    <name type="synonym">Myagrum sativum</name>
    <dbReference type="NCBI Taxonomy" id="90675"/>
    <lineage>
        <taxon>Eukaryota</taxon>
        <taxon>Viridiplantae</taxon>
        <taxon>Streptophyta</taxon>
        <taxon>Embryophyta</taxon>
        <taxon>Tracheophyta</taxon>
        <taxon>Spermatophyta</taxon>
        <taxon>Magnoliopsida</taxon>
        <taxon>eudicotyledons</taxon>
        <taxon>Gunneridae</taxon>
        <taxon>Pentapetalae</taxon>
        <taxon>rosids</taxon>
        <taxon>malvids</taxon>
        <taxon>Brassicales</taxon>
        <taxon>Brassicaceae</taxon>
        <taxon>Camelineae</taxon>
        <taxon>Camelina</taxon>
    </lineage>
</organism>
<dbReference type="InterPro" id="IPR015943">
    <property type="entry name" value="WD40/YVTN_repeat-like_dom_sf"/>
</dbReference>
<dbReference type="PROSITE" id="PS50294">
    <property type="entry name" value="WD_REPEATS_REGION"/>
    <property type="match status" value="1"/>
</dbReference>